<evidence type="ECO:0000256" key="7">
    <source>
        <dbReference type="RuleBase" id="RU000481"/>
    </source>
</evidence>
<protein>
    <recommendedName>
        <fullName evidence="7">Aminotransferase</fullName>
        <ecNumber evidence="7">2.6.1.-</ecNumber>
    </recommendedName>
</protein>
<dbReference type="PRINTS" id="PR00799">
    <property type="entry name" value="TRANSAMINASE"/>
</dbReference>
<dbReference type="GO" id="GO:0042802">
    <property type="term" value="F:identical protein binding"/>
    <property type="evidence" value="ECO:0007669"/>
    <property type="project" value="TreeGrafter"/>
</dbReference>
<evidence type="ECO:0000259" key="8">
    <source>
        <dbReference type="Pfam" id="PF00155"/>
    </source>
</evidence>
<evidence type="ECO:0000313" key="9">
    <source>
        <dbReference type="EMBL" id="NEN76020.1"/>
    </source>
</evidence>
<dbReference type="PANTHER" id="PTHR11879">
    <property type="entry name" value="ASPARTATE AMINOTRANSFERASE"/>
    <property type="match status" value="1"/>
</dbReference>
<dbReference type="GO" id="GO:0005829">
    <property type="term" value="C:cytosol"/>
    <property type="evidence" value="ECO:0007669"/>
    <property type="project" value="TreeGrafter"/>
</dbReference>
<evidence type="ECO:0000256" key="6">
    <source>
        <dbReference type="ARBA" id="ARBA00022898"/>
    </source>
</evidence>
<dbReference type="Gene3D" id="3.90.1150.10">
    <property type="entry name" value="Aspartate Aminotransferase, domain 1"/>
    <property type="match status" value="1"/>
</dbReference>
<evidence type="ECO:0000256" key="3">
    <source>
        <dbReference type="ARBA" id="ARBA00011738"/>
    </source>
</evidence>
<sequence length="397" mass="44709">MFQHVAYYAGDPILGLVDKFNADPRPHKVNLSIGIYFDEKGKLPVLSCVRTAEIERAREAQPRSYLPMEGLASYRQAIQHFVFGKNNPALLNNRIATIQTIGGSGALKIGADFLHQWFPHAKVYVSDPTWDNHKSIFEGAGFSVSTYPYYDAQTISVKFEEMVSFFKTLPADSILILHPCCHNPTGVDLNPQQWDEVLQIIQTNKLIPFMDIAYQGFGDSFEKDAYAIHKAIEMGLSFFVSNSFSKNLSLYGERVGGLSVVCPSTEEAQLVFGQLKAGVRRIYSSPPSHGAYITAQVINTPALFQEWEQEVAQMRERIKTMRQQLYQTLKTKLPHRSFEYFIQQRGMFSYTGLTPEQVQRLQDEFAIYLVGSGRMCIAGLNTSNIEYVANAIAEVLA</sequence>
<keyword evidence="5 7" id="KW-0808">Transferase</keyword>
<accession>A0A6L9Y6D4</accession>
<dbReference type="RefSeq" id="WP_159991226.1">
    <property type="nucleotide sequence ID" value="NZ_CP047165.1"/>
</dbReference>
<evidence type="ECO:0000256" key="5">
    <source>
        <dbReference type="ARBA" id="ARBA00022679"/>
    </source>
</evidence>
<dbReference type="PROSITE" id="PS00105">
    <property type="entry name" value="AA_TRANSFER_CLASS_1"/>
    <property type="match status" value="1"/>
</dbReference>
<dbReference type="PANTHER" id="PTHR11879:SF37">
    <property type="entry name" value="AROMATIC-AMINO-ACID AMINOTRANSFERASE"/>
    <property type="match status" value="1"/>
</dbReference>
<dbReference type="Pfam" id="PF00155">
    <property type="entry name" value="Aminotran_1_2"/>
    <property type="match status" value="1"/>
</dbReference>
<gene>
    <name evidence="9" type="ORF">F9B74_06740</name>
</gene>
<dbReference type="EC" id="2.6.1.-" evidence="7"/>
<keyword evidence="4 7" id="KW-0032">Aminotransferase</keyword>
<organism evidence="9 10">
    <name type="scientific">Pelistega ratti</name>
    <dbReference type="NCBI Taxonomy" id="2652177"/>
    <lineage>
        <taxon>Bacteria</taxon>
        <taxon>Pseudomonadati</taxon>
        <taxon>Pseudomonadota</taxon>
        <taxon>Betaproteobacteria</taxon>
        <taxon>Burkholderiales</taxon>
        <taxon>Alcaligenaceae</taxon>
        <taxon>Pelistega</taxon>
    </lineage>
</organism>
<dbReference type="GO" id="GO:0004838">
    <property type="term" value="F:L-tyrosine-2-oxoglutarate transaminase activity"/>
    <property type="evidence" value="ECO:0007669"/>
    <property type="project" value="TreeGrafter"/>
</dbReference>
<dbReference type="InterPro" id="IPR015422">
    <property type="entry name" value="PyrdxlP-dep_Trfase_small"/>
</dbReference>
<keyword evidence="6" id="KW-0663">Pyridoxal phosphate</keyword>
<comment type="subunit">
    <text evidence="3">Homodimer.</text>
</comment>
<name>A0A6L9Y6D4_9BURK</name>
<dbReference type="InterPro" id="IPR000796">
    <property type="entry name" value="Asp_trans"/>
</dbReference>
<dbReference type="Gene3D" id="3.40.640.10">
    <property type="entry name" value="Type I PLP-dependent aspartate aminotransferase-like (Major domain)"/>
    <property type="match status" value="1"/>
</dbReference>
<evidence type="ECO:0000256" key="1">
    <source>
        <dbReference type="ARBA" id="ARBA00001933"/>
    </source>
</evidence>
<feature type="domain" description="Aminotransferase class I/classII large" evidence="8">
    <location>
        <begin position="27"/>
        <end position="392"/>
    </location>
</feature>
<dbReference type="GO" id="GO:0033585">
    <property type="term" value="P:L-phenylalanine biosynthetic process from chorismate via phenylpyruvate"/>
    <property type="evidence" value="ECO:0007669"/>
    <property type="project" value="TreeGrafter"/>
</dbReference>
<comment type="similarity">
    <text evidence="2 7">Belongs to the class-I pyridoxal-phosphate-dependent aminotransferase family.</text>
</comment>
<reference evidence="9 10" key="1">
    <citation type="submission" date="2020-02" db="EMBL/GenBank/DDBJ databases">
        <title>Pelistega sp. NLN82 were isolated from wild rodents of the Hainan Island.</title>
        <authorList>
            <person name="Niu N."/>
            <person name="Zhou J."/>
        </authorList>
    </citation>
    <scope>NUCLEOTIDE SEQUENCE [LARGE SCALE GENOMIC DNA]</scope>
    <source>
        <strain evidence="9 10">NLN82</strain>
    </source>
</reference>
<evidence type="ECO:0000313" key="10">
    <source>
        <dbReference type="Proteomes" id="UP000477651"/>
    </source>
</evidence>
<dbReference type="Proteomes" id="UP000477651">
    <property type="component" value="Unassembled WGS sequence"/>
</dbReference>
<comment type="cofactor">
    <cofactor evidence="1 7">
        <name>pyridoxal 5'-phosphate</name>
        <dbReference type="ChEBI" id="CHEBI:597326"/>
    </cofactor>
</comment>
<dbReference type="FunFam" id="3.40.640.10:FF:000015">
    <property type="entry name" value="Aspartate aminotransferase"/>
    <property type="match status" value="1"/>
</dbReference>
<dbReference type="AlphaFoldDB" id="A0A6L9Y6D4"/>
<comment type="caution">
    <text evidence="9">The sequence shown here is derived from an EMBL/GenBank/DDBJ whole genome shotgun (WGS) entry which is preliminary data.</text>
</comment>
<dbReference type="CDD" id="cd00609">
    <property type="entry name" value="AAT_like"/>
    <property type="match status" value="1"/>
</dbReference>
<dbReference type="NCBIfam" id="NF006719">
    <property type="entry name" value="PRK09257.1"/>
    <property type="match status" value="1"/>
</dbReference>
<dbReference type="GO" id="GO:0030170">
    <property type="term" value="F:pyridoxal phosphate binding"/>
    <property type="evidence" value="ECO:0007669"/>
    <property type="project" value="InterPro"/>
</dbReference>
<dbReference type="InterPro" id="IPR004839">
    <property type="entry name" value="Aminotransferase_I/II_large"/>
</dbReference>
<evidence type="ECO:0000256" key="2">
    <source>
        <dbReference type="ARBA" id="ARBA00007441"/>
    </source>
</evidence>
<evidence type="ECO:0000256" key="4">
    <source>
        <dbReference type="ARBA" id="ARBA00022576"/>
    </source>
</evidence>
<dbReference type="InterPro" id="IPR015421">
    <property type="entry name" value="PyrdxlP-dep_Trfase_major"/>
</dbReference>
<keyword evidence="10" id="KW-1185">Reference proteome</keyword>
<dbReference type="InterPro" id="IPR015424">
    <property type="entry name" value="PyrdxlP-dep_Trfase"/>
</dbReference>
<dbReference type="SUPFAM" id="SSF53383">
    <property type="entry name" value="PLP-dependent transferases"/>
    <property type="match status" value="1"/>
</dbReference>
<proteinExistence type="inferred from homology"/>
<dbReference type="EMBL" id="JAAGYR010000012">
    <property type="protein sequence ID" value="NEN76020.1"/>
    <property type="molecule type" value="Genomic_DNA"/>
</dbReference>
<dbReference type="FunFam" id="3.90.1150.10:FF:000001">
    <property type="entry name" value="Aspartate aminotransferase"/>
    <property type="match status" value="1"/>
</dbReference>
<dbReference type="InterPro" id="IPR004838">
    <property type="entry name" value="NHTrfase_class1_PyrdxlP-BS"/>
</dbReference>